<dbReference type="Gene3D" id="3.40.50.720">
    <property type="entry name" value="NAD(P)-binding Rossmann-like Domain"/>
    <property type="match status" value="1"/>
</dbReference>
<name>A0A3G9JYV6_9ACTN</name>
<evidence type="ECO:0000256" key="10">
    <source>
        <dbReference type="ARBA" id="ARBA00081284"/>
    </source>
</evidence>
<dbReference type="GO" id="GO:0030497">
    <property type="term" value="P:fatty acid elongation"/>
    <property type="evidence" value="ECO:0007669"/>
    <property type="project" value="TreeGrafter"/>
</dbReference>
<dbReference type="PANTHER" id="PTHR42760:SF123">
    <property type="entry name" value="OXIDOREDUCTASE"/>
    <property type="match status" value="1"/>
</dbReference>
<dbReference type="CDD" id="cd05233">
    <property type="entry name" value="SDR_c"/>
    <property type="match status" value="1"/>
</dbReference>
<dbReference type="KEGG" id="pcat:Pcatena_10800"/>
<comment type="similarity">
    <text evidence="1">Belongs to the short-chain dehydrogenases/reductases (SDR) family.</text>
</comment>
<evidence type="ECO:0000256" key="9">
    <source>
        <dbReference type="ARBA" id="ARBA00067031"/>
    </source>
</evidence>
<organism evidence="12 13">
    <name type="scientific">Parolsenella catena</name>
    <dbReference type="NCBI Taxonomy" id="2003188"/>
    <lineage>
        <taxon>Bacteria</taxon>
        <taxon>Bacillati</taxon>
        <taxon>Actinomycetota</taxon>
        <taxon>Coriobacteriia</taxon>
        <taxon>Coriobacteriales</taxon>
        <taxon>Atopobiaceae</taxon>
        <taxon>Parolsenella</taxon>
    </lineage>
</organism>
<protein>
    <recommendedName>
        <fullName evidence="9">3beta-hydroxycholanate 3-dehydrogenase (NAD(+))</fullName>
        <ecNumber evidence="9">1.1.1.391</ecNumber>
    </recommendedName>
    <alternativeName>
        <fullName evidence="10">NAD-dependent bile acid 3beta-dehydrogenase</fullName>
    </alternativeName>
</protein>
<dbReference type="GO" id="GO:0008202">
    <property type="term" value="P:steroid metabolic process"/>
    <property type="evidence" value="ECO:0007669"/>
    <property type="project" value="UniProtKB-KW"/>
</dbReference>
<feature type="domain" description="Ketoreductase" evidence="11">
    <location>
        <begin position="10"/>
        <end position="158"/>
    </location>
</feature>
<dbReference type="PANTHER" id="PTHR42760">
    <property type="entry name" value="SHORT-CHAIN DEHYDROGENASES/REDUCTASES FAMILY MEMBER"/>
    <property type="match status" value="1"/>
</dbReference>
<keyword evidence="4" id="KW-0753">Steroid metabolism</keyword>
<dbReference type="SUPFAM" id="SSF51735">
    <property type="entry name" value="NAD(P)-binding Rossmann-fold domains"/>
    <property type="match status" value="1"/>
</dbReference>
<evidence type="ECO:0000256" key="7">
    <source>
        <dbReference type="ARBA" id="ARBA00052497"/>
    </source>
</evidence>
<dbReference type="InterPro" id="IPR036291">
    <property type="entry name" value="NAD(P)-bd_dom_sf"/>
</dbReference>
<dbReference type="EMBL" id="AP019367">
    <property type="protein sequence ID" value="BBH50493.1"/>
    <property type="molecule type" value="Genomic_DNA"/>
</dbReference>
<comment type="catalytic activity">
    <reaction evidence="8">
        <text>3-oxo-5beta-cholan-24-oate + NADH + H(+) = isolithocholate + NAD(+)</text>
        <dbReference type="Rhea" id="RHEA:47508"/>
        <dbReference type="ChEBI" id="CHEBI:11867"/>
        <dbReference type="ChEBI" id="CHEBI:15378"/>
        <dbReference type="ChEBI" id="CHEBI:57540"/>
        <dbReference type="ChEBI" id="CHEBI:57945"/>
        <dbReference type="ChEBI" id="CHEBI:87728"/>
        <dbReference type="EC" id="1.1.1.391"/>
    </reaction>
    <physiologicalReaction direction="left-to-right" evidence="8">
        <dbReference type="Rhea" id="RHEA:47509"/>
    </physiologicalReaction>
</comment>
<evidence type="ECO:0000259" key="11">
    <source>
        <dbReference type="SMART" id="SM00822"/>
    </source>
</evidence>
<evidence type="ECO:0000256" key="5">
    <source>
        <dbReference type="ARBA" id="ARBA00050257"/>
    </source>
</evidence>
<keyword evidence="3" id="KW-0443">Lipid metabolism</keyword>
<comment type="catalytic activity">
    <reaction evidence="5">
        <text>12alpha-hydroxy-3-oxo-5beta-cholan-24-oate + NADH + H(+) = isodeoxycholate + NAD(+)</text>
        <dbReference type="Rhea" id="RHEA:47492"/>
        <dbReference type="ChEBI" id="CHEBI:15378"/>
        <dbReference type="ChEBI" id="CHEBI:57540"/>
        <dbReference type="ChEBI" id="CHEBI:57945"/>
        <dbReference type="ChEBI" id="CHEBI:87733"/>
        <dbReference type="ChEBI" id="CHEBI:87734"/>
    </reaction>
    <physiologicalReaction direction="left-to-right" evidence="5">
        <dbReference type="Rhea" id="RHEA:47493"/>
    </physiologicalReaction>
</comment>
<evidence type="ECO:0000256" key="6">
    <source>
        <dbReference type="ARBA" id="ARBA00050953"/>
    </source>
</evidence>
<evidence type="ECO:0000256" key="3">
    <source>
        <dbReference type="ARBA" id="ARBA00023098"/>
    </source>
</evidence>
<evidence type="ECO:0000256" key="4">
    <source>
        <dbReference type="ARBA" id="ARBA00023221"/>
    </source>
</evidence>
<dbReference type="NCBIfam" id="NF005559">
    <property type="entry name" value="PRK07231.1"/>
    <property type="match status" value="1"/>
</dbReference>
<dbReference type="SMART" id="SM00822">
    <property type="entry name" value="PKS_KR"/>
    <property type="match status" value="1"/>
</dbReference>
<dbReference type="FunFam" id="3.40.50.720:FF:000084">
    <property type="entry name" value="Short-chain dehydrogenase reductase"/>
    <property type="match status" value="1"/>
</dbReference>
<keyword evidence="2" id="KW-0560">Oxidoreductase</keyword>
<evidence type="ECO:0000256" key="2">
    <source>
        <dbReference type="ARBA" id="ARBA00023002"/>
    </source>
</evidence>
<comment type="catalytic activity">
    <reaction evidence="6">
        <text>3-oxochenodeoxycholate + NADH + H(+) = isochenodeoxycholate + NAD(+)</text>
        <dbReference type="Rhea" id="RHEA:47516"/>
        <dbReference type="ChEBI" id="CHEBI:15378"/>
        <dbReference type="ChEBI" id="CHEBI:57540"/>
        <dbReference type="ChEBI" id="CHEBI:57945"/>
        <dbReference type="ChEBI" id="CHEBI:87730"/>
        <dbReference type="ChEBI" id="CHEBI:87731"/>
    </reaction>
    <physiologicalReaction direction="left-to-right" evidence="6">
        <dbReference type="Rhea" id="RHEA:47517"/>
    </physiologicalReaction>
</comment>
<keyword evidence="13" id="KW-1185">Reference proteome</keyword>
<dbReference type="AlphaFoldDB" id="A0A3G9JYV6"/>
<dbReference type="InterPro" id="IPR002347">
    <property type="entry name" value="SDR_fam"/>
</dbReference>
<evidence type="ECO:0000256" key="1">
    <source>
        <dbReference type="ARBA" id="ARBA00006484"/>
    </source>
</evidence>
<comment type="catalytic activity">
    <reaction evidence="7">
        <text>7alpha,12alpha-dihydroxy-3-oxo-5beta-cholan-24-oate + NADH + H(+) = isocholate + NAD(+)</text>
        <dbReference type="Rhea" id="RHEA:47512"/>
        <dbReference type="ChEBI" id="CHEBI:15378"/>
        <dbReference type="ChEBI" id="CHEBI:57540"/>
        <dbReference type="ChEBI" id="CHEBI:57945"/>
        <dbReference type="ChEBI" id="CHEBI:87735"/>
        <dbReference type="ChEBI" id="CHEBI:87736"/>
    </reaction>
    <physiologicalReaction direction="left-to-right" evidence="7">
        <dbReference type="Rhea" id="RHEA:47513"/>
    </physiologicalReaction>
</comment>
<gene>
    <name evidence="12" type="primary">fabG_4</name>
    <name evidence="12" type="ORF">Pcatena_10800</name>
</gene>
<dbReference type="RefSeq" id="WP_126422370.1">
    <property type="nucleotide sequence ID" value="NZ_AP019367.1"/>
</dbReference>
<evidence type="ECO:0000313" key="13">
    <source>
        <dbReference type="Proteomes" id="UP000273154"/>
    </source>
</evidence>
<dbReference type="EC" id="1.1.1.391" evidence="9"/>
<proteinExistence type="inferred from homology"/>
<evidence type="ECO:0000256" key="8">
    <source>
        <dbReference type="ARBA" id="ARBA00052953"/>
    </source>
</evidence>
<evidence type="ECO:0000313" key="12">
    <source>
        <dbReference type="EMBL" id="BBH50493.1"/>
    </source>
</evidence>
<dbReference type="OrthoDB" id="9808187at2"/>
<dbReference type="Pfam" id="PF13561">
    <property type="entry name" value="adh_short_C2"/>
    <property type="match status" value="1"/>
</dbReference>
<dbReference type="InterPro" id="IPR057326">
    <property type="entry name" value="KR_dom"/>
</dbReference>
<dbReference type="PRINTS" id="PR00081">
    <property type="entry name" value="GDHRDH"/>
</dbReference>
<reference evidence="13" key="1">
    <citation type="submission" date="2018-11" db="EMBL/GenBank/DDBJ databases">
        <title>Comparative genomics of Parolsenella catena and Libanicoccus massiliensis: Reclassification of Libanicoccus massiliensis as Parolsenella massiliensis comb. nov.</title>
        <authorList>
            <person name="Sakamoto M."/>
            <person name="Ikeyama N."/>
            <person name="Murakami T."/>
            <person name="Mori H."/>
            <person name="Yuki M."/>
            <person name="Ohkuma M."/>
        </authorList>
    </citation>
    <scope>NUCLEOTIDE SEQUENCE [LARGE SCALE GENOMIC DNA]</scope>
    <source>
        <strain evidence="13">JCM 31932</strain>
    </source>
</reference>
<sequence length="293" mass="31820">MNNWLNLEGEVCVVTGALGGMGVEICREFARNGANAVLLDLDEEKVRTAAAGLSDEFGIHAEGYRMDATNEEEVQAAVDATIRDFGRVDALVNTAGILRFSPMEDLPLSDWEAVIKVNLTGTFIASQRFGREMIRQGAGRLVHISTAASYQPETFSGVYSSTKAGVNMMSKMMAAEWGPYGVRSNCVCPCFVKTPMSANFYSDPEVERSRSRLIATRRIGEVTDIANAVMFLASTRSDFTTGAEIMVDGGFSNMMGDLTAKPGGRRAYAENYLKNKGVSLWTDEAGIKTPTDQ</sequence>
<dbReference type="GO" id="GO:0016616">
    <property type="term" value="F:oxidoreductase activity, acting on the CH-OH group of donors, NAD or NADP as acceptor"/>
    <property type="evidence" value="ECO:0007669"/>
    <property type="project" value="UniProtKB-ARBA"/>
</dbReference>
<dbReference type="GeneID" id="88849211"/>
<dbReference type="PRINTS" id="PR00080">
    <property type="entry name" value="SDRFAMILY"/>
</dbReference>
<accession>A0A3G9JYV6</accession>
<dbReference type="Proteomes" id="UP000273154">
    <property type="component" value="Chromosome"/>
</dbReference>